<evidence type="ECO:0000256" key="1">
    <source>
        <dbReference type="ARBA" id="ARBA00022801"/>
    </source>
</evidence>
<evidence type="ECO:0000256" key="2">
    <source>
        <dbReference type="ARBA" id="ARBA00023295"/>
    </source>
</evidence>
<reference evidence="4" key="1">
    <citation type="journal article" date="2021" name="Nat. Commun.">
        <title>Genetic determinants of endophytism in the Arabidopsis root mycobiome.</title>
        <authorList>
            <person name="Mesny F."/>
            <person name="Miyauchi S."/>
            <person name="Thiergart T."/>
            <person name="Pickel B."/>
            <person name="Atanasova L."/>
            <person name="Karlsson M."/>
            <person name="Huettel B."/>
            <person name="Barry K.W."/>
            <person name="Haridas S."/>
            <person name="Chen C."/>
            <person name="Bauer D."/>
            <person name="Andreopoulos W."/>
            <person name="Pangilinan J."/>
            <person name="LaButti K."/>
            <person name="Riley R."/>
            <person name="Lipzen A."/>
            <person name="Clum A."/>
            <person name="Drula E."/>
            <person name="Henrissat B."/>
            <person name="Kohler A."/>
            <person name="Grigoriev I.V."/>
            <person name="Martin F.M."/>
            <person name="Hacquard S."/>
        </authorList>
    </citation>
    <scope>NUCLEOTIDE SEQUENCE</scope>
    <source>
        <strain evidence="4">MPI-SDFR-AT-0117</strain>
    </source>
</reference>
<evidence type="ECO:0000259" key="3">
    <source>
        <dbReference type="Pfam" id="PF17851"/>
    </source>
</evidence>
<sequence length="349" mass="37651">MRGVAQRVLKSTSGPFGPYEARDVIDQMDAGILGAGHPHQGGLVDTPEGDWYYMAFTDVFPVGRAPILAPVTFDDEGWPTVVTNNAAWPSATKFPRQSAAPSHAAKTTIGKYSFDEPKLDHRFAWNHNPDNSKWRIESGHLVLQTGTVTNSLHAATNTLTLRTVGPGSIATVCLDVSGMRAGDRAGLCMLRDESAYIGIHAGADGRRTIAYVDDIKDGPKNGPDSVPVGFMNGRPVALDWKSYSVGTVGAETALRAEGSQVWLRVRADLRPRFVEPCVGEDRLAVFEYSVDGRVFTQLGPAHALTKSYHGFVGHRFGVFNFATEALGGEVLVSEVEVALWEPKGETVTG</sequence>
<dbReference type="InterPro" id="IPR013320">
    <property type="entry name" value="ConA-like_dom_sf"/>
</dbReference>
<dbReference type="SUPFAM" id="SSF49899">
    <property type="entry name" value="Concanavalin A-like lectins/glucanases"/>
    <property type="match status" value="1"/>
</dbReference>
<dbReference type="InterPro" id="IPR041542">
    <property type="entry name" value="GH43_C2"/>
</dbReference>
<dbReference type="AlphaFoldDB" id="A0A9P9AFY3"/>
<dbReference type="Gene3D" id="2.60.120.200">
    <property type="match status" value="1"/>
</dbReference>
<dbReference type="InterPro" id="IPR051795">
    <property type="entry name" value="Glycosyl_Hydrlase_43"/>
</dbReference>
<dbReference type="GO" id="GO:0016798">
    <property type="term" value="F:hydrolase activity, acting on glycosyl bonds"/>
    <property type="evidence" value="ECO:0007669"/>
    <property type="project" value="UniProtKB-KW"/>
</dbReference>
<accession>A0A9P9AFY3</accession>
<dbReference type="Gene3D" id="2.115.10.20">
    <property type="entry name" value="Glycosyl hydrolase domain, family 43"/>
    <property type="match status" value="1"/>
</dbReference>
<feature type="domain" description="Beta-xylosidase C-terminal Concanavalin A-like" evidence="3">
    <location>
        <begin position="112"/>
        <end position="324"/>
    </location>
</feature>
<dbReference type="SUPFAM" id="SSF75005">
    <property type="entry name" value="Arabinanase/levansucrase/invertase"/>
    <property type="match status" value="1"/>
</dbReference>
<keyword evidence="1" id="KW-0378">Hydrolase</keyword>
<gene>
    <name evidence="4" type="ORF">F5X68DRAFT_201013</name>
</gene>
<keyword evidence="2" id="KW-0326">Glycosidase</keyword>
<protein>
    <submittedName>
        <fullName evidence="4">Concanavalin A-like lectin/glucanase domain-containing protein</fullName>
    </submittedName>
</protein>
<name>A0A9P9AFY3_9PEZI</name>
<dbReference type="Pfam" id="PF17851">
    <property type="entry name" value="GH43_C2"/>
    <property type="match status" value="1"/>
</dbReference>
<evidence type="ECO:0000313" key="5">
    <source>
        <dbReference type="Proteomes" id="UP000770015"/>
    </source>
</evidence>
<proteinExistence type="predicted"/>
<dbReference type="PANTHER" id="PTHR42812">
    <property type="entry name" value="BETA-XYLOSIDASE"/>
    <property type="match status" value="1"/>
</dbReference>
<keyword evidence="5" id="KW-1185">Reference proteome</keyword>
<comment type="caution">
    <text evidence="4">The sequence shown here is derived from an EMBL/GenBank/DDBJ whole genome shotgun (WGS) entry which is preliminary data.</text>
</comment>
<evidence type="ECO:0000313" key="4">
    <source>
        <dbReference type="EMBL" id="KAH6692491.1"/>
    </source>
</evidence>
<dbReference type="PANTHER" id="PTHR42812:SF15">
    <property type="entry name" value="HYDROLASE, PUTATIVE (AFU_ORTHOLOGUE AFUA_2G00930)-RELATED"/>
    <property type="match status" value="1"/>
</dbReference>
<dbReference type="EMBL" id="JAGSXJ010000004">
    <property type="protein sequence ID" value="KAH6692491.1"/>
    <property type="molecule type" value="Genomic_DNA"/>
</dbReference>
<dbReference type="Proteomes" id="UP000770015">
    <property type="component" value="Unassembled WGS sequence"/>
</dbReference>
<organism evidence="4 5">
    <name type="scientific">Plectosphaerella plurivora</name>
    <dbReference type="NCBI Taxonomy" id="936078"/>
    <lineage>
        <taxon>Eukaryota</taxon>
        <taxon>Fungi</taxon>
        <taxon>Dikarya</taxon>
        <taxon>Ascomycota</taxon>
        <taxon>Pezizomycotina</taxon>
        <taxon>Sordariomycetes</taxon>
        <taxon>Hypocreomycetidae</taxon>
        <taxon>Glomerellales</taxon>
        <taxon>Plectosphaerellaceae</taxon>
        <taxon>Plectosphaerella</taxon>
    </lineage>
</organism>
<dbReference type="InterPro" id="IPR023296">
    <property type="entry name" value="Glyco_hydro_beta-prop_sf"/>
</dbReference>
<dbReference type="OrthoDB" id="2139957at2759"/>